<dbReference type="STRING" id="28573.A0A0U1LSH5"/>
<name>A0A0U1LSH5_TALIS</name>
<feature type="region of interest" description="Disordered" evidence="1">
    <location>
        <begin position="18"/>
        <end position="51"/>
    </location>
</feature>
<reference evidence="3 4" key="1">
    <citation type="submission" date="2015-04" db="EMBL/GenBank/DDBJ databases">
        <authorList>
            <person name="Syromyatnikov M.Y."/>
            <person name="Popov V.N."/>
        </authorList>
    </citation>
    <scope>NUCLEOTIDE SEQUENCE [LARGE SCALE GENOMIC DNA]</scope>
    <source>
        <strain evidence="3">WF-38-12</strain>
    </source>
</reference>
<sequence length="272" mass="30349">MANSLRIPSYQLLPRSCRPRQVASPASSSSLRAANGRSITTTASSASTANATRRSKWTRRILWGSAFAGLGYYTGQQYLKSFTSPAAPGTAEDTQRIEELQRLVDYLPVVQKLRKDPNYEEWDAYESFSDEDKEKRLSSGPLKGSRGLALQKIFWNEEEKECVNVVYFGHGLDGWLTVVHGGLLATVLDETLARAAPRRSIVTANLQVNYRAPVSSGEFYTVHTRLDPERSTEQKAYVNGEVRSLMGKLCVESEALFLVPKKLALREIGQHF</sequence>
<dbReference type="CDD" id="cd03443">
    <property type="entry name" value="PaaI_thioesterase"/>
    <property type="match status" value="1"/>
</dbReference>
<protein>
    <recommendedName>
        <fullName evidence="2">Thioesterase domain-containing protein</fullName>
    </recommendedName>
</protein>
<dbReference type="InterPro" id="IPR052061">
    <property type="entry name" value="PTE-AB_protein"/>
</dbReference>
<organism evidence="3 4">
    <name type="scientific">Talaromyces islandicus</name>
    <name type="common">Penicillium islandicum</name>
    <dbReference type="NCBI Taxonomy" id="28573"/>
    <lineage>
        <taxon>Eukaryota</taxon>
        <taxon>Fungi</taxon>
        <taxon>Dikarya</taxon>
        <taxon>Ascomycota</taxon>
        <taxon>Pezizomycotina</taxon>
        <taxon>Eurotiomycetes</taxon>
        <taxon>Eurotiomycetidae</taxon>
        <taxon>Eurotiales</taxon>
        <taxon>Trichocomaceae</taxon>
        <taxon>Talaromyces</taxon>
        <taxon>Talaromyces sect. Islandici</taxon>
    </lineage>
</organism>
<dbReference type="AlphaFoldDB" id="A0A0U1LSH5"/>
<dbReference type="PANTHER" id="PTHR47260">
    <property type="entry name" value="UPF0644 PROTEIN PB2B4.06"/>
    <property type="match status" value="1"/>
</dbReference>
<dbReference type="InterPro" id="IPR029069">
    <property type="entry name" value="HotDog_dom_sf"/>
</dbReference>
<dbReference type="EMBL" id="CVMT01000002">
    <property type="protein sequence ID" value="CRG86225.1"/>
    <property type="molecule type" value="Genomic_DNA"/>
</dbReference>
<accession>A0A0U1LSH5</accession>
<feature type="compositionally biased region" description="Low complexity" evidence="1">
    <location>
        <begin position="23"/>
        <end position="51"/>
    </location>
</feature>
<dbReference type="InterPro" id="IPR006683">
    <property type="entry name" value="Thioestr_dom"/>
</dbReference>
<proteinExistence type="predicted"/>
<feature type="domain" description="Thioesterase" evidence="2">
    <location>
        <begin position="178"/>
        <end position="243"/>
    </location>
</feature>
<dbReference type="PANTHER" id="PTHR47260:SF1">
    <property type="entry name" value="UPF0644 PROTEIN PB2B4.06"/>
    <property type="match status" value="1"/>
</dbReference>
<dbReference type="Gene3D" id="3.10.129.10">
    <property type="entry name" value="Hotdog Thioesterase"/>
    <property type="match status" value="1"/>
</dbReference>
<evidence type="ECO:0000313" key="4">
    <source>
        <dbReference type="Proteomes" id="UP000054383"/>
    </source>
</evidence>
<dbReference type="Proteomes" id="UP000054383">
    <property type="component" value="Unassembled WGS sequence"/>
</dbReference>
<dbReference type="Pfam" id="PF03061">
    <property type="entry name" value="4HBT"/>
    <property type="match status" value="1"/>
</dbReference>
<dbReference type="OMA" id="RVFYNDK"/>
<gene>
    <name evidence="3" type="ORF">PISL3812_03228</name>
</gene>
<evidence type="ECO:0000256" key="1">
    <source>
        <dbReference type="SAM" id="MobiDB-lite"/>
    </source>
</evidence>
<dbReference type="OrthoDB" id="506431at2759"/>
<evidence type="ECO:0000313" key="3">
    <source>
        <dbReference type="EMBL" id="CRG86225.1"/>
    </source>
</evidence>
<evidence type="ECO:0000259" key="2">
    <source>
        <dbReference type="Pfam" id="PF03061"/>
    </source>
</evidence>
<dbReference type="SUPFAM" id="SSF54637">
    <property type="entry name" value="Thioesterase/thiol ester dehydrase-isomerase"/>
    <property type="match status" value="1"/>
</dbReference>
<keyword evidence="4" id="KW-1185">Reference proteome</keyword>